<feature type="repeat" description="TPR" evidence="3">
    <location>
        <begin position="604"/>
        <end position="637"/>
    </location>
</feature>
<evidence type="ECO:0000313" key="6">
    <source>
        <dbReference type="Proteomes" id="UP000033140"/>
    </source>
</evidence>
<reference evidence="5 6" key="2">
    <citation type="journal article" date="2014" name="J. Gen. Appl. Microbiol.">
        <title>The early diverging ascomycetous budding yeast Saitoella complicata has three histone deacetylases belonging to the Clr6, Hos2, and Rpd3 lineages.</title>
        <authorList>
            <person name="Nishida H."/>
            <person name="Matsumoto T."/>
            <person name="Kondo S."/>
            <person name="Hamamoto M."/>
            <person name="Yoshikawa H."/>
        </authorList>
    </citation>
    <scope>NUCLEOTIDE SEQUENCE [LARGE SCALE GENOMIC DNA]</scope>
    <source>
        <strain evidence="5 6">NRRL Y-17804</strain>
    </source>
</reference>
<proteinExistence type="predicted"/>
<dbReference type="EMBL" id="BACD03000080">
    <property type="protein sequence ID" value="GAO52688.1"/>
    <property type="molecule type" value="Genomic_DNA"/>
</dbReference>
<evidence type="ECO:0000256" key="3">
    <source>
        <dbReference type="PROSITE-ProRule" id="PRU00339"/>
    </source>
</evidence>
<dbReference type="STRING" id="698492.A0A0E9NSE1"/>
<dbReference type="Gene3D" id="1.25.40.10">
    <property type="entry name" value="Tetratricopeptide repeat domain"/>
    <property type="match status" value="1"/>
</dbReference>
<evidence type="ECO:0008006" key="7">
    <source>
        <dbReference type="Google" id="ProtNLM"/>
    </source>
</evidence>
<evidence type="ECO:0000313" key="5">
    <source>
        <dbReference type="EMBL" id="GAO52688.1"/>
    </source>
</evidence>
<comment type="caution">
    <text evidence="5">The sequence shown here is derived from an EMBL/GenBank/DDBJ whole genome shotgun (WGS) entry which is preliminary data.</text>
</comment>
<dbReference type="SUPFAM" id="SSF48452">
    <property type="entry name" value="TPR-like"/>
    <property type="match status" value="1"/>
</dbReference>
<feature type="region of interest" description="Disordered" evidence="4">
    <location>
        <begin position="341"/>
        <end position="383"/>
    </location>
</feature>
<dbReference type="PROSITE" id="PS50005">
    <property type="entry name" value="TPR"/>
    <property type="match status" value="3"/>
</dbReference>
<evidence type="ECO:0000256" key="2">
    <source>
        <dbReference type="ARBA" id="ARBA00022803"/>
    </source>
</evidence>
<reference evidence="5 6" key="3">
    <citation type="journal article" date="2015" name="Genome Announc.">
        <title>Draft Genome Sequence of the Archiascomycetous Yeast Saitoella complicata.</title>
        <authorList>
            <person name="Yamauchi K."/>
            <person name="Kondo S."/>
            <person name="Hamamoto M."/>
            <person name="Takahashi Y."/>
            <person name="Ogura Y."/>
            <person name="Hayashi T."/>
            <person name="Nishida H."/>
        </authorList>
    </citation>
    <scope>NUCLEOTIDE SEQUENCE [LARGE SCALE GENOMIC DNA]</scope>
    <source>
        <strain evidence="5 6">NRRL Y-17804</strain>
    </source>
</reference>
<name>A0A0E9NSE1_SAICN</name>
<protein>
    <recommendedName>
        <fullName evidence="7">TPR-like protein</fullName>
    </recommendedName>
</protein>
<feature type="repeat" description="TPR" evidence="3">
    <location>
        <begin position="542"/>
        <end position="575"/>
    </location>
</feature>
<dbReference type="Pfam" id="PF13181">
    <property type="entry name" value="TPR_8"/>
    <property type="match status" value="1"/>
</dbReference>
<dbReference type="InterPro" id="IPR011990">
    <property type="entry name" value="TPR-like_helical_dom_sf"/>
</dbReference>
<dbReference type="InterPro" id="IPR044244">
    <property type="entry name" value="TTC27/Emw1"/>
</dbReference>
<dbReference type="OMA" id="NNRYARA"/>
<keyword evidence="1" id="KW-0677">Repeat</keyword>
<sequence length="909" mass="101668">MPADINSLEWDLLEDRSVPNDDPSTHLAHQVLEGHFPSVFTSQQSRALLGTDLPASDPRVAALRESCDYAAFVASTVKETVGYDPSPEDEFAVLMLAIALLHAFVQSNYTGPYLSHEPTLLLPDSLATDTPFHTRLQKQILRDLSRDGEDPYHLTPRPHYLFLALTLLDTNTSTLSFQHLATTSWWRARASFIHQRILDDPAASLHTTIFTSLTSIRPLVESHGSRDLLARHSIETGLAMTHYGNDREAFGMFEKAGKESGLEWALTGRMGRRTKFQTFDTSQLVVVAKSRDRDSGQPTAERIRDGEKIVVLDKPAQPSTGPAPKTLDLNDDTLLEAISFTSTSTTPIPNPDLRIPPSLSTTPTPPTSLPPTLHSEDPNTPSPLHPLDSTILLGLTICIKNTNPDDGITMEEMSPYAARVLAHPRNWSVHSHALLVRTRLEAGKGRTVERSALQLQALVDQLLDDVDASRHNTRSEASQAGHTSFLRRGAAGDGEDSATTRQRLGYAWQLHLPASWDLESELATRWVSLGAIKSALEIFERLEMWAEVAMCYGAIDREDKAAEVLRAQLEVNPNSAKLWTLLGDVERNPAHWETAWEVSGGRYAKAQRALGRHWFTKREYEMARDAYALSLKINPLNQPAWFTYGCIGLELGDWEIAVQAFTRCVGMDQQDGESWNNLASAFLRSVPSRKRDAFMALKQGLGAKFDSWRMWENYMLVSADVGEWGEVCRAVQRVIELRGEKIGEECLDVEVLQVLINQVVGATYPEGEEEARNRGLPRQVNDLMKNVVQPIITADPRLWKLMAKLHLWRDKPADALDAHIKAYRVWTNRPDLETEIGAWRGACAAAEDLVDAYRSLGPREGRMGGVVCKDWKFSSRSVVRTLRGRGKDSWEDTVEYERLGELVEELKNE</sequence>
<accession>A0A0E9NSE1</accession>
<dbReference type="PANTHER" id="PTHR16193">
    <property type="entry name" value="TETRATRICOPEPTIDE REPEAT PROTEIN 27"/>
    <property type="match status" value="1"/>
</dbReference>
<dbReference type="PANTHER" id="PTHR16193:SF0">
    <property type="entry name" value="TETRATRICOPEPTIDE REPEAT PROTEIN 27"/>
    <property type="match status" value="1"/>
</dbReference>
<keyword evidence="2 3" id="KW-0802">TPR repeat</keyword>
<dbReference type="AlphaFoldDB" id="A0A0E9NSE1"/>
<dbReference type="InterPro" id="IPR019734">
    <property type="entry name" value="TPR_rpt"/>
</dbReference>
<feature type="region of interest" description="Disordered" evidence="4">
    <location>
        <begin position="471"/>
        <end position="497"/>
    </location>
</feature>
<organism evidence="5 6">
    <name type="scientific">Saitoella complicata (strain BCRC 22490 / CBS 7301 / JCM 7358 / NBRC 10748 / NRRL Y-17804)</name>
    <dbReference type="NCBI Taxonomy" id="698492"/>
    <lineage>
        <taxon>Eukaryota</taxon>
        <taxon>Fungi</taxon>
        <taxon>Dikarya</taxon>
        <taxon>Ascomycota</taxon>
        <taxon>Taphrinomycotina</taxon>
        <taxon>Taphrinomycotina incertae sedis</taxon>
        <taxon>Saitoella</taxon>
    </lineage>
</organism>
<keyword evidence="6" id="KW-1185">Reference proteome</keyword>
<gene>
    <name evidence="5" type="ORF">G7K_6759-t1</name>
</gene>
<evidence type="ECO:0000256" key="1">
    <source>
        <dbReference type="ARBA" id="ARBA00022737"/>
    </source>
</evidence>
<dbReference type="Proteomes" id="UP000033140">
    <property type="component" value="Unassembled WGS sequence"/>
</dbReference>
<feature type="repeat" description="TPR" evidence="3">
    <location>
        <begin position="638"/>
        <end position="671"/>
    </location>
</feature>
<dbReference type="SMART" id="SM00028">
    <property type="entry name" value="TPR"/>
    <property type="match status" value="3"/>
</dbReference>
<evidence type="ECO:0000256" key="4">
    <source>
        <dbReference type="SAM" id="MobiDB-lite"/>
    </source>
</evidence>
<reference evidence="5 6" key="1">
    <citation type="journal article" date="2011" name="J. Gen. Appl. Microbiol.">
        <title>Draft genome sequencing of the enigmatic yeast Saitoella complicata.</title>
        <authorList>
            <person name="Nishida H."/>
            <person name="Hamamoto M."/>
            <person name="Sugiyama J."/>
        </authorList>
    </citation>
    <scope>NUCLEOTIDE SEQUENCE [LARGE SCALE GENOMIC DNA]</scope>
    <source>
        <strain evidence="5 6">NRRL Y-17804</strain>
    </source>
</reference>